<reference evidence="1" key="2">
    <citation type="submission" date="2014-02" db="EMBL/GenBank/DDBJ databases">
        <title>Annotation of the Genome Sequence of Fusarium oxysporum f. sp. melonis 26406.</title>
        <authorList>
            <consortium name="The Broad Institute Genomics Platform"/>
            <person name="Ma L.-J."/>
            <person name="Corby-Kistler H."/>
            <person name="Broz K."/>
            <person name="Gale L.R."/>
            <person name="Jonkers W."/>
            <person name="O'Donnell K."/>
            <person name="Ploetz R."/>
            <person name="Steinberg C."/>
            <person name="Schwartz D.C."/>
            <person name="VanEtten H."/>
            <person name="Zhou S."/>
            <person name="Young S.K."/>
            <person name="Zeng Q."/>
            <person name="Gargeya S."/>
            <person name="Fitzgerald M."/>
            <person name="Abouelleil A."/>
            <person name="Alvarado L."/>
            <person name="Chapman S.B."/>
            <person name="Gainer-Dewar J."/>
            <person name="Goldberg J."/>
            <person name="Griggs A."/>
            <person name="Gujja S."/>
            <person name="Hansen M."/>
            <person name="Howarth C."/>
            <person name="Imamovic A."/>
            <person name="Ireland A."/>
            <person name="Larimer J."/>
            <person name="McCowan C."/>
            <person name="Murphy C."/>
            <person name="Pearson M."/>
            <person name="Poon T.W."/>
            <person name="Priest M."/>
            <person name="Roberts A."/>
            <person name="Saif S."/>
            <person name="Shea T."/>
            <person name="Sykes S."/>
            <person name="Wortman J."/>
            <person name="Nusbaum C."/>
            <person name="Birren B."/>
        </authorList>
    </citation>
    <scope>NUCLEOTIDE SEQUENCE</scope>
    <source>
        <strain evidence="1">26406</strain>
    </source>
</reference>
<dbReference type="AlphaFoldDB" id="W9YVV9"/>
<protein>
    <submittedName>
        <fullName evidence="1">Uncharacterized protein</fullName>
    </submittedName>
</protein>
<organism evidence="1">
    <name type="scientific">Fusarium oxysporum f. sp. melonis 26406</name>
    <dbReference type="NCBI Taxonomy" id="1089452"/>
    <lineage>
        <taxon>Eukaryota</taxon>
        <taxon>Fungi</taxon>
        <taxon>Dikarya</taxon>
        <taxon>Ascomycota</taxon>
        <taxon>Pezizomycotina</taxon>
        <taxon>Sordariomycetes</taxon>
        <taxon>Hypocreomycetidae</taxon>
        <taxon>Hypocreales</taxon>
        <taxon>Nectriaceae</taxon>
        <taxon>Fusarium</taxon>
        <taxon>Fusarium oxysporum species complex</taxon>
    </lineage>
</organism>
<dbReference type="Proteomes" id="UP000030703">
    <property type="component" value="Unassembled WGS sequence"/>
</dbReference>
<sequence>MGELISEVHATKLGIDEDELVNRVKYRVLITSRRVYLGTCRRMIDDLVMDQTYEAMTPVEFKRSRQAF</sequence>
<accession>W9YVV9</accession>
<reference evidence="1" key="1">
    <citation type="submission" date="2012-04" db="EMBL/GenBank/DDBJ databases">
        <title>The Genome Sequence of Fusarium oxysporum melonis.</title>
        <authorList>
            <consortium name="The Broad Institute Genome Sequencing Platform"/>
            <person name="Ma L.-J."/>
            <person name="Gale L.R."/>
            <person name="Schwartz D.C."/>
            <person name="Zhou S."/>
            <person name="Corby-Kistler H."/>
            <person name="Young S.K."/>
            <person name="Zeng Q."/>
            <person name="Gargeya S."/>
            <person name="Fitzgerald M."/>
            <person name="Haas B."/>
            <person name="Abouelleil A."/>
            <person name="Alvarado L."/>
            <person name="Arachchi H.M."/>
            <person name="Berlin A."/>
            <person name="Brown A."/>
            <person name="Chapman S.B."/>
            <person name="Chen Z."/>
            <person name="Dunbar C."/>
            <person name="Freedman E."/>
            <person name="Gearin G."/>
            <person name="Goldberg J."/>
            <person name="Griggs A."/>
            <person name="Gujja S."/>
            <person name="Heiman D."/>
            <person name="Howarth C."/>
            <person name="Larson L."/>
            <person name="Lui A."/>
            <person name="MacDonald P.J.P."/>
            <person name="Montmayeur A."/>
            <person name="Murphy C."/>
            <person name="Neiman D."/>
            <person name="Pearson M."/>
            <person name="Priest M."/>
            <person name="Roberts A."/>
            <person name="Saif S."/>
            <person name="Shea T."/>
            <person name="Shenoy N."/>
            <person name="Sisk P."/>
            <person name="Stolte C."/>
            <person name="Sykes S."/>
            <person name="Wortman J."/>
            <person name="Nusbaum C."/>
            <person name="Birren B."/>
        </authorList>
    </citation>
    <scope>NUCLEOTIDE SEQUENCE</scope>
    <source>
        <strain evidence="1">26406</strain>
    </source>
</reference>
<dbReference type="VEuPathDB" id="FungiDB:FOMG_19899"/>
<gene>
    <name evidence="1" type="ORF">FOMG_19899</name>
</gene>
<evidence type="ECO:0000313" key="1">
    <source>
        <dbReference type="EMBL" id="EXK23320.1"/>
    </source>
</evidence>
<proteinExistence type="predicted"/>
<dbReference type="EMBL" id="KI981048">
    <property type="protein sequence ID" value="EXK23320.1"/>
    <property type="molecule type" value="Genomic_DNA"/>
</dbReference>
<name>W9YVV9_FUSOX</name>
<dbReference type="HOGENOM" id="CLU_2794075_0_0_1"/>